<sequence>MGKMLALTGVFLLLIGGLLMASDKLLHLGRLPGDVYFHRGNFTFYFPVVTSIILSLLLTLVLNLIFRR</sequence>
<dbReference type="EMBL" id="LYVF01000047">
    <property type="protein sequence ID" value="OAT85901.1"/>
    <property type="molecule type" value="Genomic_DNA"/>
</dbReference>
<comment type="caution">
    <text evidence="2">The sequence shown here is derived from an EMBL/GenBank/DDBJ whole genome shotgun (WGS) entry which is preliminary data.</text>
</comment>
<dbReference type="Pfam" id="PF11146">
    <property type="entry name" value="DUF2905"/>
    <property type="match status" value="1"/>
</dbReference>
<dbReference type="RefSeq" id="WP_066666641.1">
    <property type="nucleotide sequence ID" value="NZ_LYVF01000047.1"/>
</dbReference>
<dbReference type="OrthoDB" id="9811610at2"/>
<dbReference type="AlphaFoldDB" id="A0A1B7LHX2"/>
<dbReference type="InterPro" id="IPR021320">
    <property type="entry name" value="DUF2905"/>
</dbReference>
<dbReference type="Proteomes" id="UP000078532">
    <property type="component" value="Unassembled WGS sequence"/>
</dbReference>
<evidence type="ECO:0008006" key="4">
    <source>
        <dbReference type="Google" id="ProtNLM"/>
    </source>
</evidence>
<evidence type="ECO:0000313" key="3">
    <source>
        <dbReference type="Proteomes" id="UP000078532"/>
    </source>
</evidence>
<keyword evidence="1" id="KW-0472">Membrane</keyword>
<dbReference type="STRING" id="1838280.A6M21_04355"/>
<evidence type="ECO:0000256" key="1">
    <source>
        <dbReference type="SAM" id="Phobius"/>
    </source>
</evidence>
<name>A0A1B7LHX2_9FIRM</name>
<keyword evidence="1" id="KW-1133">Transmembrane helix</keyword>
<feature type="transmembrane region" description="Helical" evidence="1">
    <location>
        <begin position="45"/>
        <end position="66"/>
    </location>
</feature>
<gene>
    <name evidence="2" type="ORF">A6M21_04355</name>
</gene>
<organism evidence="2 3">
    <name type="scientific">Desulfotomaculum copahuensis</name>
    <dbReference type="NCBI Taxonomy" id="1838280"/>
    <lineage>
        <taxon>Bacteria</taxon>
        <taxon>Bacillati</taxon>
        <taxon>Bacillota</taxon>
        <taxon>Clostridia</taxon>
        <taxon>Eubacteriales</taxon>
        <taxon>Desulfotomaculaceae</taxon>
        <taxon>Desulfotomaculum</taxon>
    </lineage>
</organism>
<dbReference type="PANTHER" id="PTHR36443:SF1">
    <property type="entry name" value="BSR5223 PROTEIN"/>
    <property type="match status" value="1"/>
</dbReference>
<protein>
    <recommendedName>
        <fullName evidence="4">DUF2905 domain-containing protein</fullName>
    </recommendedName>
</protein>
<keyword evidence="1" id="KW-0812">Transmembrane</keyword>
<keyword evidence="3" id="KW-1185">Reference proteome</keyword>
<evidence type="ECO:0000313" key="2">
    <source>
        <dbReference type="EMBL" id="OAT85901.1"/>
    </source>
</evidence>
<dbReference type="PANTHER" id="PTHR36443">
    <property type="entry name" value="BSR5223 PROTEIN"/>
    <property type="match status" value="1"/>
</dbReference>
<accession>A0A1B7LHX2</accession>
<proteinExistence type="predicted"/>
<reference evidence="2 3" key="1">
    <citation type="submission" date="2016-04" db="EMBL/GenBank/DDBJ databases">
        <authorList>
            <person name="Evans L.H."/>
            <person name="Alamgir A."/>
            <person name="Owens N."/>
            <person name="Weber N.D."/>
            <person name="Virtaneva K."/>
            <person name="Barbian K."/>
            <person name="Babar A."/>
            <person name="Rosenke K."/>
        </authorList>
    </citation>
    <scope>NUCLEOTIDE SEQUENCE [LARGE SCALE GENOMIC DNA]</scope>
    <source>
        <strain evidence="2 3">LMa1</strain>
    </source>
</reference>